<dbReference type="InterPro" id="IPR000847">
    <property type="entry name" value="LysR_HTH_N"/>
</dbReference>
<evidence type="ECO:0000256" key="4">
    <source>
        <dbReference type="ARBA" id="ARBA00023163"/>
    </source>
</evidence>
<gene>
    <name evidence="6" type="ORF">HEB94_001413</name>
</gene>
<accession>A0A927MPM9</accession>
<evidence type="ECO:0000313" key="6">
    <source>
        <dbReference type="EMBL" id="MBE1604565.1"/>
    </source>
</evidence>
<keyword evidence="4" id="KW-0804">Transcription</keyword>
<dbReference type="InterPro" id="IPR036388">
    <property type="entry name" value="WH-like_DNA-bd_sf"/>
</dbReference>
<dbReference type="Proteomes" id="UP000638648">
    <property type="component" value="Unassembled WGS sequence"/>
</dbReference>
<dbReference type="FunFam" id="1.10.10.10:FF:000001">
    <property type="entry name" value="LysR family transcriptional regulator"/>
    <property type="match status" value="1"/>
</dbReference>
<evidence type="ECO:0000256" key="1">
    <source>
        <dbReference type="ARBA" id="ARBA00009437"/>
    </source>
</evidence>
<sequence length="290" mass="31263">MNRLETRELAYFVAVARERHFGRAAQALGIAQPPLSRAIQQLERRLGVPLLVRGSRGVSLTPAGEVLLREGDHALAAVDAAARRTQRAGREEPRLVVVMKPGGDSGLLPDTLAAYATSPDAVPVEPLVCGIGEQARLLRDGSADVGLLQAPYDDPTGLDSVELLEERQILVVDRSHRLAGRTEVSVADLDDERLPRWPHQPPPDDAAHRPLVHDAGQLMQLVALGDVVVVLPESARDHLRQDLVAVPVVDAPTTRVLLAWPPDTRGRALSAFVRAAVEVADRRRQAGVAG</sequence>
<dbReference type="PROSITE" id="PS50931">
    <property type="entry name" value="HTH_LYSR"/>
    <property type="match status" value="1"/>
</dbReference>
<dbReference type="GO" id="GO:0003700">
    <property type="term" value="F:DNA-binding transcription factor activity"/>
    <property type="evidence" value="ECO:0007669"/>
    <property type="project" value="InterPro"/>
</dbReference>
<dbReference type="AlphaFoldDB" id="A0A927MPM9"/>
<name>A0A927MPM9_9ACTN</name>
<protein>
    <submittedName>
        <fullName evidence="6">DNA-binding transcriptional LysR family regulator</fullName>
    </submittedName>
</protein>
<comment type="caution">
    <text evidence="6">The sequence shown here is derived from an EMBL/GenBank/DDBJ whole genome shotgun (WGS) entry which is preliminary data.</text>
</comment>
<dbReference type="EMBL" id="JADBEM010000001">
    <property type="protein sequence ID" value="MBE1604565.1"/>
    <property type="molecule type" value="Genomic_DNA"/>
</dbReference>
<dbReference type="InterPro" id="IPR036390">
    <property type="entry name" value="WH_DNA-bd_sf"/>
</dbReference>
<keyword evidence="3 6" id="KW-0238">DNA-binding</keyword>
<reference evidence="6" key="1">
    <citation type="submission" date="2020-10" db="EMBL/GenBank/DDBJ databases">
        <title>Sequencing the genomes of 1000 actinobacteria strains.</title>
        <authorList>
            <person name="Klenk H.-P."/>
        </authorList>
    </citation>
    <scope>NUCLEOTIDE SEQUENCE</scope>
    <source>
        <strain evidence="6">DSM 45354</strain>
    </source>
</reference>
<evidence type="ECO:0000313" key="7">
    <source>
        <dbReference type="Proteomes" id="UP000638648"/>
    </source>
</evidence>
<evidence type="ECO:0000259" key="5">
    <source>
        <dbReference type="PROSITE" id="PS50931"/>
    </source>
</evidence>
<comment type="similarity">
    <text evidence="1">Belongs to the LysR transcriptional regulatory family.</text>
</comment>
<dbReference type="InterPro" id="IPR005119">
    <property type="entry name" value="LysR_subst-bd"/>
</dbReference>
<feature type="domain" description="HTH lysR-type" evidence="5">
    <location>
        <begin position="4"/>
        <end position="61"/>
    </location>
</feature>
<dbReference type="SUPFAM" id="SSF46785">
    <property type="entry name" value="Winged helix' DNA-binding domain"/>
    <property type="match status" value="1"/>
</dbReference>
<evidence type="ECO:0000256" key="2">
    <source>
        <dbReference type="ARBA" id="ARBA00023015"/>
    </source>
</evidence>
<organism evidence="6 7">
    <name type="scientific">Actinopolymorpha pittospori</name>
    <dbReference type="NCBI Taxonomy" id="648752"/>
    <lineage>
        <taxon>Bacteria</taxon>
        <taxon>Bacillati</taxon>
        <taxon>Actinomycetota</taxon>
        <taxon>Actinomycetes</taxon>
        <taxon>Propionibacteriales</taxon>
        <taxon>Actinopolymorphaceae</taxon>
        <taxon>Actinopolymorpha</taxon>
    </lineage>
</organism>
<dbReference type="GO" id="GO:0032993">
    <property type="term" value="C:protein-DNA complex"/>
    <property type="evidence" value="ECO:0007669"/>
    <property type="project" value="TreeGrafter"/>
</dbReference>
<dbReference type="GO" id="GO:0003677">
    <property type="term" value="F:DNA binding"/>
    <property type="evidence" value="ECO:0007669"/>
    <property type="project" value="UniProtKB-KW"/>
</dbReference>
<dbReference type="Pfam" id="PF03466">
    <property type="entry name" value="LysR_substrate"/>
    <property type="match status" value="1"/>
</dbReference>
<evidence type="ECO:0000256" key="3">
    <source>
        <dbReference type="ARBA" id="ARBA00023125"/>
    </source>
</evidence>
<dbReference type="SUPFAM" id="SSF53850">
    <property type="entry name" value="Periplasmic binding protein-like II"/>
    <property type="match status" value="1"/>
</dbReference>
<dbReference type="PANTHER" id="PTHR30346:SF0">
    <property type="entry name" value="HCA OPERON TRANSCRIPTIONAL ACTIVATOR HCAR"/>
    <property type="match status" value="1"/>
</dbReference>
<proteinExistence type="inferred from homology"/>
<dbReference type="Gene3D" id="3.40.190.10">
    <property type="entry name" value="Periplasmic binding protein-like II"/>
    <property type="match status" value="2"/>
</dbReference>
<dbReference type="PRINTS" id="PR00039">
    <property type="entry name" value="HTHLYSR"/>
</dbReference>
<dbReference type="RefSeq" id="WP_202896178.1">
    <property type="nucleotide sequence ID" value="NZ_BAABJL010000126.1"/>
</dbReference>
<dbReference type="Pfam" id="PF00126">
    <property type="entry name" value="HTH_1"/>
    <property type="match status" value="1"/>
</dbReference>
<dbReference type="Gene3D" id="1.10.10.10">
    <property type="entry name" value="Winged helix-like DNA-binding domain superfamily/Winged helix DNA-binding domain"/>
    <property type="match status" value="1"/>
</dbReference>
<dbReference type="PANTHER" id="PTHR30346">
    <property type="entry name" value="TRANSCRIPTIONAL DUAL REGULATOR HCAR-RELATED"/>
    <property type="match status" value="1"/>
</dbReference>
<keyword evidence="7" id="KW-1185">Reference proteome</keyword>
<keyword evidence="2" id="KW-0805">Transcription regulation</keyword>